<dbReference type="InterPro" id="IPR014544">
    <property type="entry name" value="UCP028408"/>
</dbReference>
<dbReference type="EMBL" id="JBHMBW010000034">
    <property type="protein sequence ID" value="MFB9627527.1"/>
    <property type="molecule type" value="Genomic_DNA"/>
</dbReference>
<reference evidence="3 4" key="1">
    <citation type="submission" date="2024-09" db="EMBL/GenBank/DDBJ databases">
        <authorList>
            <person name="Sun Q."/>
            <person name="Mori K."/>
        </authorList>
    </citation>
    <scope>NUCLEOTIDE SEQUENCE [LARGE SCALE GENOMIC DNA]</scope>
    <source>
        <strain evidence="3 4">JCM 3143</strain>
    </source>
</reference>
<organism evidence="3 4">
    <name type="scientific">Nonomuraea helvata</name>
    <dbReference type="NCBI Taxonomy" id="37484"/>
    <lineage>
        <taxon>Bacteria</taxon>
        <taxon>Bacillati</taxon>
        <taxon>Actinomycetota</taxon>
        <taxon>Actinomycetes</taxon>
        <taxon>Streptosporangiales</taxon>
        <taxon>Streptosporangiaceae</taxon>
        <taxon>Nonomuraea</taxon>
    </lineage>
</organism>
<evidence type="ECO:0000313" key="4">
    <source>
        <dbReference type="Proteomes" id="UP001589532"/>
    </source>
</evidence>
<dbReference type="RefSeq" id="WP_345000413.1">
    <property type="nucleotide sequence ID" value="NZ_BAAAXV010000009.1"/>
</dbReference>
<accession>A0ABV5S786</accession>
<feature type="domain" description="DUF3322" evidence="2">
    <location>
        <begin position="6"/>
        <end position="185"/>
    </location>
</feature>
<sequence>MTWTTPDDVRALLTRRWSSGRYLTWLATGEPWQPIDVPIRGPRPSELAARFEEVRTWVAQWEKQTRLRVEYKPIGGRTIGANTIPARAWIDDQETLWALLKTTGDVRTFRVLQADSAGSPQIAAWMAANPMKVLALADTWQSIVATVHWIDQHARQGLYLRHIDVPGVDTKFIERHKGVLTALLDAQLDPTRVRDDLPRSDFEGRYGFRKKPQQVRFRLLDDAHLAGFTDLTVRTEEFTSRPAPVTTVYVVENETSYLAFPAVPGGMVIFGSGYSVGVLESLPWLANTELIYWGDIDTHGFAILDRLRSRYPHVVSMLMDRDTLLDHQAHWAQEPSQVTQPLAHLTAAEAGLWHELRAHSHGPSIRLEQERIRFSAITEKIQAMNTP</sequence>
<comment type="caution">
    <text evidence="3">The sequence shown here is derived from an EMBL/GenBank/DDBJ whole genome shotgun (WGS) entry which is preliminary data.</text>
</comment>
<dbReference type="Pfam" id="PF11795">
    <property type="entry name" value="DUF3322"/>
    <property type="match status" value="1"/>
</dbReference>
<dbReference type="InterPro" id="IPR024534">
    <property type="entry name" value="JetD_C"/>
</dbReference>
<dbReference type="InterPro" id="IPR024537">
    <property type="entry name" value="DUF3322"/>
</dbReference>
<protein>
    <submittedName>
        <fullName evidence="3">Wadjet anti-phage system protein JetD domain-containing protein</fullName>
    </submittedName>
</protein>
<dbReference type="Proteomes" id="UP001589532">
    <property type="component" value="Unassembled WGS sequence"/>
</dbReference>
<gene>
    <name evidence="3" type="ORF">ACFFSA_30980</name>
</gene>
<evidence type="ECO:0000313" key="3">
    <source>
        <dbReference type="EMBL" id="MFB9627527.1"/>
    </source>
</evidence>
<proteinExistence type="predicted"/>
<feature type="domain" description="Wadjet protein JetD C-terminal" evidence="1">
    <location>
        <begin position="207"/>
        <end position="380"/>
    </location>
</feature>
<dbReference type="Pfam" id="PF09983">
    <property type="entry name" value="JetD_C"/>
    <property type="match status" value="1"/>
</dbReference>
<evidence type="ECO:0000259" key="1">
    <source>
        <dbReference type="Pfam" id="PF09983"/>
    </source>
</evidence>
<name>A0ABV5S786_9ACTN</name>
<dbReference type="PIRSF" id="PIRSF028408">
    <property type="entry name" value="UCP028408"/>
    <property type="match status" value="1"/>
</dbReference>
<keyword evidence="4" id="KW-1185">Reference proteome</keyword>
<evidence type="ECO:0000259" key="2">
    <source>
        <dbReference type="Pfam" id="PF11795"/>
    </source>
</evidence>